<evidence type="ECO:0000259" key="3">
    <source>
        <dbReference type="Pfam" id="PF20990"/>
    </source>
</evidence>
<feature type="transmembrane region" description="Helical" evidence="2">
    <location>
        <begin position="24"/>
        <end position="44"/>
    </location>
</feature>
<name>A0ABP5FLX0_9ACTN</name>
<dbReference type="EMBL" id="BAAAQN010000015">
    <property type="protein sequence ID" value="GAA2029553.1"/>
    <property type="molecule type" value="Genomic_DNA"/>
</dbReference>
<evidence type="ECO:0000313" key="4">
    <source>
        <dbReference type="EMBL" id="GAA2029553.1"/>
    </source>
</evidence>
<feature type="domain" description="Predicted membrane protein YciQ-like C-terminal" evidence="3">
    <location>
        <begin position="293"/>
        <end position="411"/>
    </location>
</feature>
<organism evidence="4 5">
    <name type="scientific">Catenulispora yoronensis</name>
    <dbReference type="NCBI Taxonomy" id="450799"/>
    <lineage>
        <taxon>Bacteria</taxon>
        <taxon>Bacillati</taxon>
        <taxon>Actinomycetota</taxon>
        <taxon>Actinomycetes</taxon>
        <taxon>Catenulisporales</taxon>
        <taxon>Catenulisporaceae</taxon>
        <taxon>Catenulispora</taxon>
    </lineage>
</organism>
<proteinExistence type="predicted"/>
<keyword evidence="2" id="KW-0472">Membrane</keyword>
<protein>
    <recommendedName>
        <fullName evidence="3">Predicted membrane protein YciQ-like C-terminal domain-containing protein</fullName>
    </recommendedName>
</protein>
<evidence type="ECO:0000256" key="2">
    <source>
        <dbReference type="SAM" id="Phobius"/>
    </source>
</evidence>
<feature type="transmembrane region" description="Helical" evidence="2">
    <location>
        <begin position="558"/>
        <end position="585"/>
    </location>
</feature>
<keyword evidence="2" id="KW-1133">Transmembrane helix</keyword>
<dbReference type="InterPro" id="IPR048389">
    <property type="entry name" value="YciQ-like_C"/>
</dbReference>
<feature type="transmembrane region" description="Helical" evidence="2">
    <location>
        <begin position="452"/>
        <end position="472"/>
    </location>
</feature>
<accession>A0ABP5FLX0</accession>
<feature type="compositionally biased region" description="Gly residues" evidence="1">
    <location>
        <begin position="172"/>
        <end position="188"/>
    </location>
</feature>
<feature type="region of interest" description="Disordered" evidence="1">
    <location>
        <begin position="116"/>
        <end position="136"/>
    </location>
</feature>
<feature type="transmembrane region" description="Helical" evidence="2">
    <location>
        <begin position="492"/>
        <end position="512"/>
    </location>
</feature>
<feature type="transmembrane region" description="Helical" evidence="2">
    <location>
        <begin position="519"/>
        <end position="538"/>
    </location>
</feature>
<feature type="transmembrane region" description="Helical" evidence="2">
    <location>
        <begin position="307"/>
        <end position="325"/>
    </location>
</feature>
<feature type="transmembrane region" description="Helical" evidence="2">
    <location>
        <begin position="337"/>
        <end position="354"/>
    </location>
</feature>
<gene>
    <name evidence="4" type="ORF">GCM10009839_31390</name>
</gene>
<sequence length="660" mass="68318">MPAALTPHRAHTTGTAWHWSDLNVPLALAALAAVALWLLAVLAVKAVTRPRMPQAGPRTMDLRPEPPAVAEFLTGGWEVGGSAVQATLVDLAGRGLLAFEQVGPDPRDTIVRVKGDGSAVPGQAVPGQAGSGGSAGHGYTAMASTGYADPGTPAAGLAGPGAGPGSDLAGPAGPGAGLAGPAGPGSGPSGPAIGLTIPAAGAAPRLYGAVANEVGAAPAPLPATPTVAGRPIHVPARGNPGPLLPFEKRILHRVTALASGGVVPARALAQGTKDQDAKWHKDFDREVVADARARGLSRARYGPGIKALLVVAALVPATLAAVAAAKSRSNGDGNGGLFGAVMIGALLVVGSLTGERETKAGQEVCSAWLGLRDWLAADEQFRRLPPAAVAIWDRYLAFAAGFGIARKTVGALPLGARDERRAWSTYGGVWHEVRLGYVVATERRVRHPKRSVVIALRRIGACLVLVPGLVWIAVHKHWFVRLPLTHGTDVKVFTTIGVAVVCVIVSVSLYNVGSRPSKGQVFAIAFYLLAPSALLWFGSHNLTIKDFEVSHTYVGYGVIALSTLLLLVTAWNLVLLFGALADLALRDTIVGEVVRIRQRSEDRHLAVDPGGVAKVMAWPVPTGAFWSVDEGATVSVQRGRWFGYVYDVSVTTASARGALF</sequence>
<dbReference type="Proteomes" id="UP001500751">
    <property type="component" value="Unassembled WGS sequence"/>
</dbReference>
<keyword evidence="5" id="KW-1185">Reference proteome</keyword>
<dbReference type="Pfam" id="PF20990">
    <property type="entry name" value="DUF2207_C"/>
    <property type="match status" value="1"/>
</dbReference>
<reference evidence="5" key="1">
    <citation type="journal article" date="2019" name="Int. J. Syst. Evol. Microbiol.">
        <title>The Global Catalogue of Microorganisms (GCM) 10K type strain sequencing project: providing services to taxonomists for standard genome sequencing and annotation.</title>
        <authorList>
            <consortium name="The Broad Institute Genomics Platform"/>
            <consortium name="The Broad Institute Genome Sequencing Center for Infectious Disease"/>
            <person name="Wu L."/>
            <person name="Ma J."/>
        </authorList>
    </citation>
    <scope>NUCLEOTIDE SEQUENCE [LARGE SCALE GENOMIC DNA]</scope>
    <source>
        <strain evidence="5">JCM 16014</strain>
    </source>
</reference>
<evidence type="ECO:0000313" key="5">
    <source>
        <dbReference type="Proteomes" id="UP001500751"/>
    </source>
</evidence>
<dbReference type="RefSeq" id="WP_344666326.1">
    <property type="nucleotide sequence ID" value="NZ_BAAAQN010000015.1"/>
</dbReference>
<comment type="caution">
    <text evidence="4">The sequence shown here is derived from an EMBL/GenBank/DDBJ whole genome shotgun (WGS) entry which is preliminary data.</text>
</comment>
<feature type="region of interest" description="Disordered" evidence="1">
    <location>
        <begin position="155"/>
        <end position="190"/>
    </location>
</feature>
<evidence type="ECO:0000256" key="1">
    <source>
        <dbReference type="SAM" id="MobiDB-lite"/>
    </source>
</evidence>
<keyword evidence="2" id="KW-0812">Transmembrane</keyword>